<evidence type="ECO:0008006" key="4">
    <source>
        <dbReference type="Google" id="ProtNLM"/>
    </source>
</evidence>
<dbReference type="GO" id="GO:0043625">
    <property type="term" value="C:delta DNA polymerase complex"/>
    <property type="evidence" value="ECO:0007669"/>
    <property type="project" value="TreeGrafter"/>
</dbReference>
<organism evidence="2 3">
    <name type="scientific">Dendrobium catenatum</name>
    <dbReference type="NCBI Taxonomy" id="906689"/>
    <lineage>
        <taxon>Eukaryota</taxon>
        <taxon>Viridiplantae</taxon>
        <taxon>Streptophyta</taxon>
        <taxon>Embryophyta</taxon>
        <taxon>Tracheophyta</taxon>
        <taxon>Spermatophyta</taxon>
        <taxon>Magnoliopsida</taxon>
        <taxon>Liliopsida</taxon>
        <taxon>Asparagales</taxon>
        <taxon>Orchidaceae</taxon>
        <taxon>Epidendroideae</taxon>
        <taxon>Malaxideae</taxon>
        <taxon>Dendrobiinae</taxon>
        <taxon>Dendrobium</taxon>
    </lineage>
</organism>
<dbReference type="GO" id="GO:0006261">
    <property type="term" value="P:DNA-templated DNA replication"/>
    <property type="evidence" value="ECO:0007669"/>
    <property type="project" value="TreeGrafter"/>
</dbReference>
<evidence type="ECO:0000256" key="1">
    <source>
        <dbReference type="SAM" id="MobiDB-lite"/>
    </source>
</evidence>
<accession>A0A2I0WSR9</accession>
<dbReference type="AlphaFoldDB" id="A0A2I0WSR9"/>
<evidence type="ECO:0000313" key="2">
    <source>
        <dbReference type="EMBL" id="PKU78708.1"/>
    </source>
</evidence>
<dbReference type="EMBL" id="KZ502442">
    <property type="protein sequence ID" value="PKU78708.1"/>
    <property type="molecule type" value="Genomic_DNA"/>
</dbReference>
<dbReference type="STRING" id="906689.A0A2I0WSR9"/>
<dbReference type="PANTHER" id="PTHR14303:SF0">
    <property type="entry name" value="DNA POLYMERASE DELTA SUBUNIT 4"/>
    <property type="match status" value="1"/>
</dbReference>
<keyword evidence="3" id="KW-1185">Reference proteome</keyword>
<dbReference type="Proteomes" id="UP000233837">
    <property type="component" value="Unassembled WGS sequence"/>
</dbReference>
<sequence>MASADIKGFFRQKKGGVSKKPASSSRKKSGKSSVGTICLPEPAETPALMAHGKVDRQDEYGDGDEKLNQFDMEMRYGPCVGLSRLERWERACSMGLNPPPEIGNLLRSLSSSNPKLECLWEGRV</sequence>
<feature type="region of interest" description="Disordered" evidence="1">
    <location>
        <begin position="1"/>
        <end position="42"/>
    </location>
</feature>
<dbReference type="Pfam" id="PF04081">
    <property type="entry name" value="DNA_pol_delta_4"/>
    <property type="match status" value="1"/>
</dbReference>
<dbReference type="GO" id="GO:0000731">
    <property type="term" value="P:DNA synthesis involved in DNA repair"/>
    <property type="evidence" value="ECO:0007669"/>
    <property type="project" value="InterPro"/>
</dbReference>
<gene>
    <name evidence="2" type="ORF">MA16_Dca000051</name>
</gene>
<proteinExistence type="predicted"/>
<dbReference type="OrthoDB" id="337486at2759"/>
<evidence type="ECO:0000313" key="3">
    <source>
        <dbReference type="Proteomes" id="UP000233837"/>
    </source>
</evidence>
<name>A0A2I0WSR9_9ASPA</name>
<dbReference type="PANTHER" id="PTHR14303">
    <property type="entry name" value="DNA POLYMERASE DELTA SUBUNIT 4"/>
    <property type="match status" value="1"/>
</dbReference>
<reference evidence="2 3" key="1">
    <citation type="journal article" date="2016" name="Sci. Rep.">
        <title>The Dendrobium catenatum Lindl. genome sequence provides insights into polysaccharide synthase, floral development and adaptive evolution.</title>
        <authorList>
            <person name="Zhang G.Q."/>
            <person name="Xu Q."/>
            <person name="Bian C."/>
            <person name="Tsai W.C."/>
            <person name="Yeh C.M."/>
            <person name="Liu K.W."/>
            <person name="Yoshida K."/>
            <person name="Zhang L.S."/>
            <person name="Chang S.B."/>
            <person name="Chen F."/>
            <person name="Shi Y."/>
            <person name="Su Y.Y."/>
            <person name="Zhang Y.Q."/>
            <person name="Chen L.J."/>
            <person name="Yin Y."/>
            <person name="Lin M."/>
            <person name="Huang H."/>
            <person name="Deng H."/>
            <person name="Wang Z.W."/>
            <person name="Zhu S.L."/>
            <person name="Zhao X."/>
            <person name="Deng C."/>
            <person name="Niu S.C."/>
            <person name="Huang J."/>
            <person name="Wang M."/>
            <person name="Liu G.H."/>
            <person name="Yang H.J."/>
            <person name="Xiao X.J."/>
            <person name="Hsiao Y.Y."/>
            <person name="Wu W.L."/>
            <person name="Chen Y.Y."/>
            <person name="Mitsuda N."/>
            <person name="Ohme-Takagi M."/>
            <person name="Luo Y.B."/>
            <person name="Van de Peer Y."/>
            <person name="Liu Z.J."/>
        </authorList>
    </citation>
    <scope>NUCLEOTIDE SEQUENCE [LARGE SCALE GENOMIC DNA]</scope>
    <source>
        <tissue evidence="2">The whole plant</tissue>
    </source>
</reference>
<reference evidence="2 3" key="2">
    <citation type="journal article" date="2017" name="Nature">
        <title>The Apostasia genome and the evolution of orchids.</title>
        <authorList>
            <person name="Zhang G.Q."/>
            <person name="Liu K.W."/>
            <person name="Li Z."/>
            <person name="Lohaus R."/>
            <person name="Hsiao Y.Y."/>
            <person name="Niu S.C."/>
            <person name="Wang J.Y."/>
            <person name="Lin Y.C."/>
            <person name="Xu Q."/>
            <person name="Chen L.J."/>
            <person name="Yoshida K."/>
            <person name="Fujiwara S."/>
            <person name="Wang Z.W."/>
            <person name="Zhang Y.Q."/>
            <person name="Mitsuda N."/>
            <person name="Wang M."/>
            <person name="Liu G.H."/>
            <person name="Pecoraro L."/>
            <person name="Huang H.X."/>
            <person name="Xiao X.J."/>
            <person name="Lin M."/>
            <person name="Wu X.Y."/>
            <person name="Wu W.L."/>
            <person name="Chen Y.Y."/>
            <person name="Chang S.B."/>
            <person name="Sakamoto S."/>
            <person name="Ohme-Takagi M."/>
            <person name="Yagi M."/>
            <person name="Zeng S.J."/>
            <person name="Shen C.Y."/>
            <person name="Yeh C.M."/>
            <person name="Luo Y.B."/>
            <person name="Tsai W.C."/>
            <person name="Van de Peer Y."/>
            <person name="Liu Z.J."/>
        </authorList>
    </citation>
    <scope>NUCLEOTIDE SEQUENCE [LARGE SCALE GENOMIC DNA]</scope>
    <source>
        <tissue evidence="2">The whole plant</tissue>
    </source>
</reference>
<protein>
    <recommendedName>
        <fullName evidence="4">DNA polymerase delta subunit 4</fullName>
    </recommendedName>
</protein>
<dbReference type="InterPro" id="IPR007218">
    <property type="entry name" value="DNA_pol_delta_4"/>
</dbReference>
<dbReference type="GO" id="GO:0003887">
    <property type="term" value="F:DNA-directed DNA polymerase activity"/>
    <property type="evidence" value="ECO:0007669"/>
    <property type="project" value="TreeGrafter"/>
</dbReference>